<dbReference type="RefSeq" id="WP_055160015.1">
    <property type="nucleotide sequence ID" value="NZ_CZAU01000013.1"/>
</dbReference>
<organism evidence="1 2">
    <name type="scientific">Anaerostipes hadrus</name>
    <dbReference type="NCBI Taxonomy" id="649756"/>
    <lineage>
        <taxon>Bacteria</taxon>
        <taxon>Bacillati</taxon>
        <taxon>Bacillota</taxon>
        <taxon>Clostridia</taxon>
        <taxon>Lachnospirales</taxon>
        <taxon>Lachnospiraceae</taxon>
        <taxon>Anaerostipes</taxon>
    </lineage>
</organism>
<protein>
    <submittedName>
        <fullName evidence="1">Uncharacterized protein</fullName>
    </submittedName>
</protein>
<sequence length="179" mass="20805">MGEITKIKKYGEEVTEEMLQLLQELADKANQASDEIFDDDLDHGTNNILIRCDELVSDIKKYLHLRKIAFVKAEAVNLNEKVFTECSAKYRVFKNSKNDYLLCQPSEQEEGVDYTIVDDDLNEIDGGIMEMNPEDDEILVKDLFQFSEFKENDEYSEISGTEDEVEEIYDLINEYMDQL</sequence>
<name>A0A174NVM5_ANAHA</name>
<evidence type="ECO:0000313" key="2">
    <source>
        <dbReference type="Proteomes" id="UP000095564"/>
    </source>
</evidence>
<dbReference type="Proteomes" id="UP000095564">
    <property type="component" value="Unassembled WGS sequence"/>
</dbReference>
<accession>A0A174NVM5</accession>
<proteinExistence type="predicted"/>
<reference evidence="1 2" key="1">
    <citation type="submission" date="2015-09" db="EMBL/GenBank/DDBJ databases">
        <authorList>
            <consortium name="Pathogen Informatics"/>
        </authorList>
    </citation>
    <scope>NUCLEOTIDE SEQUENCE [LARGE SCALE GENOMIC DNA]</scope>
    <source>
        <strain evidence="1 2">2789STDY5834908</strain>
    </source>
</reference>
<dbReference type="EMBL" id="CZAU01000013">
    <property type="protein sequence ID" value="CUP50887.1"/>
    <property type="molecule type" value="Genomic_DNA"/>
</dbReference>
<dbReference type="AlphaFoldDB" id="A0A174NVM5"/>
<evidence type="ECO:0000313" key="1">
    <source>
        <dbReference type="EMBL" id="CUP50887.1"/>
    </source>
</evidence>
<gene>
    <name evidence="1" type="ORF">ERS852520_01515</name>
</gene>